<proteinExistence type="predicted"/>
<dbReference type="AlphaFoldDB" id="A0A4Y2NKS4"/>
<protein>
    <recommendedName>
        <fullName evidence="3">Histone-lysine N-methyltransferase SETMAR</fullName>
    </recommendedName>
</protein>
<comment type="caution">
    <text evidence="1">The sequence shown here is derived from an EMBL/GenBank/DDBJ whole genome shotgun (WGS) entry which is preliminary data.</text>
</comment>
<gene>
    <name evidence="1" type="ORF">AVEN_108299_1</name>
</gene>
<name>A0A4Y2NKS4_ARAVE</name>
<accession>A0A4Y2NKS4</accession>
<dbReference type="OrthoDB" id="6434393at2759"/>
<reference evidence="1 2" key="1">
    <citation type="journal article" date="2019" name="Sci. Rep.">
        <title>Orb-weaving spider Araneus ventricosus genome elucidates the spidroin gene catalogue.</title>
        <authorList>
            <person name="Kono N."/>
            <person name="Nakamura H."/>
            <person name="Ohtoshi R."/>
            <person name="Moran D.A.P."/>
            <person name="Shinohara A."/>
            <person name="Yoshida Y."/>
            <person name="Fujiwara M."/>
            <person name="Mori M."/>
            <person name="Tomita M."/>
            <person name="Arakawa K."/>
        </authorList>
    </citation>
    <scope>NUCLEOTIDE SEQUENCE [LARGE SCALE GENOMIC DNA]</scope>
</reference>
<organism evidence="1 2">
    <name type="scientific">Araneus ventricosus</name>
    <name type="common">Orbweaver spider</name>
    <name type="synonym">Epeira ventricosa</name>
    <dbReference type="NCBI Taxonomy" id="182803"/>
    <lineage>
        <taxon>Eukaryota</taxon>
        <taxon>Metazoa</taxon>
        <taxon>Ecdysozoa</taxon>
        <taxon>Arthropoda</taxon>
        <taxon>Chelicerata</taxon>
        <taxon>Arachnida</taxon>
        <taxon>Araneae</taxon>
        <taxon>Araneomorphae</taxon>
        <taxon>Entelegynae</taxon>
        <taxon>Araneoidea</taxon>
        <taxon>Araneidae</taxon>
        <taxon>Araneus</taxon>
    </lineage>
</organism>
<evidence type="ECO:0000313" key="1">
    <source>
        <dbReference type="EMBL" id="GBN39911.1"/>
    </source>
</evidence>
<dbReference type="GO" id="GO:0003676">
    <property type="term" value="F:nucleic acid binding"/>
    <property type="evidence" value="ECO:0007669"/>
    <property type="project" value="InterPro"/>
</dbReference>
<dbReference type="Proteomes" id="UP000499080">
    <property type="component" value="Unassembled WGS sequence"/>
</dbReference>
<keyword evidence="2" id="KW-1185">Reference proteome</keyword>
<dbReference type="Gene3D" id="3.30.420.10">
    <property type="entry name" value="Ribonuclease H-like superfamily/Ribonuclease H"/>
    <property type="match status" value="1"/>
</dbReference>
<dbReference type="EMBL" id="BGPR01009420">
    <property type="protein sequence ID" value="GBN39911.1"/>
    <property type="molecule type" value="Genomic_DNA"/>
</dbReference>
<dbReference type="InterPro" id="IPR036397">
    <property type="entry name" value="RNaseH_sf"/>
</dbReference>
<evidence type="ECO:0000313" key="2">
    <source>
        <dbReference type="Proteomes" id="UP000499080"/>
    </source>
</evidence>
<evidence type="ECO:0008006" key="3">
    <source>
        <dbReference type="Google" id="ProtNLM"/>
    </source>
</evidence>
<sequence length="76" mass="8739">MHRRVWPPVVPEWSVETAPRQSRPHTPICMRQFLATRKVTVLEHPPYSPDLAPADFLFPHLKGALKGLRFSDIAQI</sequence>